<accession>Q39G93</accession>
<dbReference type="EMBL" id="CP000151">
    <property type="protein sequence ID" value="ABB08523.1"/>
    <property type="molecule type" value="Genomic_DNA"/>
</dbReference>
<name>Q39G93_BURL3</name>
<dbReference type="HOGENOM" id="CLU_2877193_0_0_4"/>
<evidence type="ECO:0000313" key="2">
    <source>
        <dbReference type="Proteomes" id="UP000002705"/>
    </source>
</evidence>
<dbReference type="AlphaFoldDB" id="Q39G93"/>
<gene>
    <name evidence="1" type="ordered locus">Bcep18194_A4928</name>
</gene>
<sequence length="71" mass="8006">MAGCWSVPMKTISVEPMNEQSEARYQVEAHCQSLVDIGAARWWVNDDGATELHMTSGETYLFGEWGVTRLK</sequence>
<dbReference type="KEGG" id="bur:Bcep18194_A4928"/>
<evidence type="ECO:0000313" key="1">
    <source>
        <dbReference type="EMBL" id="ABB08523.1"/>
    </source>
</evidence>
<protein>
    <submittedName>
        <fullName evidence="1">Uncharacterized protein</fullName>
    </submittedName>
</protein>
<keyword evidence="2" id="KW-1185">Reference proteome</keyword>
<reference evidence="1" key="1">
    <citation type="submission" date="2009-01" db="EMBL/GenBank/DDBJ databases">
        <title>Complete sequence of chromosome 1 of Burkholderia sp. 383.</title>
        <authorList>
            <consortium name="US DOE Joint Genome Institute"/>
            <person name="Copeland A."/>
            <person name="Lucas S."/>
            <person name="Lapidus A."/>
            <person name="Barry K."/>
            <person name="Detter J.C."/>
            <person name="Glavina T."/>
            <person name="Hammon N."/>
            <person name="Israni S."/>
            <person name="Pitluck S."/>
            <person name="Chain P."/>
            <person name="Malfatti S."/>
            <person name="Shin M."/>
            <person name="Vergez L."/>
            <person name="Schmutz J."/>
            <person name="Larimer F."/>
            <person name="Land M."/>
            <person name="Kyrpides N."/>
            <person name="Lykidis A."/>
            <person name="Richardson P."/>
        </authorList>
    </citation>
    <scope>NUCLEOTIDE SEQUENCE</scope>
    <source>
        <strain evidence="1">383</strain>
    </source>
</reference>
<dbReference type="Proteomes" id="UP000002705">
    <property type="component" value="Chromosome 1"/>
</dbReference>
<proteinExistence type="predicted"/>
<dbReference type="PATRIC" id="fig|482957.22.peg.1855"/>
<organism evidence="1 2">
    <name type="scientific">Burkholderia lata (strain ATCC 17760 / DSM 23089 / LMG 22485 / NCIMB 9086 / R18194 / 383)</name>
    <dbReference type="NCBI Taxonomy" id="482957"/>
    <lineage>
        <taxon>Bacteria</taxon>
        <taxon>Pseudomonadati</taxon>
        <taxon>Pseudomonadota</taxon>
        <taxon>Betaproteobacteria</taxon>
        <taxon>Burkholderiales</taxon>
        <taxon>Burkholderiaceae</taxon>
        <taxon>Burkholderia</taxon>
        <taxon>Burkholderia cepacia complex</taxon>
    </lineage>
</organism>